<dbReference type="GO" id="GO:0006623">
    <property type="term" value="P:protein targeting to vacuole"/>
    <property type="evidence" value="ECO:0007669"/>
    <property type="project" value="InterPro"/>
</dbReference>
<protein>
    <submittedName>
        <fullName evidence="4">Vacuolar protein sorting-associated protein 8</fullName>
    </submittedName>
</protein>
<dbReference type="InterPro" id="IPR025941">
    <property type="entry name" value="Vps8_central_dom"/>
</dbReference>
<feature type="domain" description="Vacuolar protein sorting-associated protein 8 central" evidence="2">
    <location>
        <begin position="768"/>
        <end position="967"/>
    </location>
</feature>
<dbReference type="GO" id="GO:0005770">
    <property type="term" value="C:late endosome"/>
    <property type="evidence" value="ECO:0007669"/>
    <property type="project" value="TreeGrafter"/>
</dbReference>
<dbReference type="SUPFAM" id="SSF50978">
    <property type="entry name" value="WD40 repeat-like"/>
    <property type="match status" value="1"/>
</dbReference>
<gene>
    <name evidence="4" type="primary">VPS8_2</name>
    <name evidence="4" type="ORF">LTR82_009855</name>
</gene>
<dbReference type="EMBL" id="JASUXU010000032">
    <property type="protein sequence ID" value="KAK0319091.1"/>
    <property type="molecule type" value="Genomic_DNA"/>
</dbReference>
<evidence type="ECO:0000259" key="3">
    <source>
        <dbReference type="Pfam" id="PF25066"/>
    </source>
</evidence>
<dbReference type="SUPFAM" id="SSF63829">
    <property type="entry name" value="Calcium-dependent phosphotriesterase"/>
    <property type="match status" value="1"/>
</dbReference>
<dbReference type="GO" id="GO:0030897">
    <property type="term" value="C:HOPS complex"/>
    <property type="evidence" value="ECO:0007669"/>
    <property type="project" value="TreeGrafter"/>
</dbReference>
<feature type="compositionally biased region" description="Acidic residues" evidence="1">
    <location>
        <begin position="82"/>
        <end position="96"/>
    </location>
</feature>
<feature type="region of interest" description="Disordered" evidence="1">
    <location>
        <begin position="1551"/>
        <end position="1570"/>
    </location>
</feature>
<dbReference type="PANTHER" id="PTHR12616:SF8">
    <property type="entry name" value="VACUOLAR PROTEIN SORTING-ASSOCIATED PROTEIN 8 HOMOLOG"/>
    <property type="match status" value="1"/>
</dbReference>
<feature type="domain" description="VPS8-like TPR-like repeats" evidence="3">
    <location>
        <begin position="1312"/>
        <end position="1509"/>
    </location>
</feature>
<dbReference type="Pfam" id="PF25066">
    <property type="entry name" value="TPR_VPS8_2"/>
    <property type="match status" value="1"/>
</dbReference>
<evidence type="ECO:0000313" key="4">
    <source>
        <dbReference type="EMBL" id="KAK0319091.1"/>
    </source>
</evidence>
<evidence type="ECO:0000313" key="5">
    <source>
        <dbReference type="Proteomes" id="UP001168146"/>
    </source>
</evidence>
<feature type="region of interest" description="Disordered" evidence="1">
    <location>
        <begin position="1"/>
        <end position="213"/>
    </location>
</feature>
<evidence type="ECO:0000256" key="1">
    <source>
        <dbReference type="SAM" id="MobiDB-lite"/>
    </source>
</evidence>
<dbReference type="GO" id="GO:0034058">
    <property type="term" value="P:endosomal vesicle fusion"/>
    <property type="evidence" value="ECO:0007669"/>
    <property type="project" value="TreeGrafter"/>
</dbReference>
<reference evidence="4" key="1">
    <citation type="submission" date="2021-12" db="EMBL/GenBank/DDBJ databases">
        <title>Black yeast isolated from Biological Soil Crust.</title>
        <authorList>
            <person name="Kurbessoian T."/>
        </authorList>
    </citation>
    <scope>NUCLEOTIDE SEQUENCE</scope>
    <source>
        <strain evidence="4">CCFEE 5208</strain>
    </source>
</reference>
<accession>A0AAN6J7E5</accession>
<proteinExistence type="predicted"/>
<evidence type="ECO:0000259" key="2">
    <source>
        <dbReference type="Pfam" id="PF12816"/>
    </source>
</evidence>
<dbReference type="InterPro" id="IPR054550">
    <property type="entry name" value="Mala_s_1-like"/>
</dbReference>
<dbReference type="InterPro" id="IPR045111">
    <property type="entry name" value="Vps41/Vps8"/>
</dbReference>
<dbReference type="Pfam" id="PF23410">
    <property type="entry name" value="Beta-prop_VPS8"/>
    <property type="match status" value="1"/>
</dbReference>
<sequence length="1981" mass="218336">MSSLVGGLEEGGTNEDVEADESSRTGDQREIVGDEPLEEHVVERGQWDIGEMQDSADLDEAGERLDEQELLDQDVPQLRLQEDEDERPDEQELLEEDVPRLRIEEGEEGLDTSPSDAQPDGDPATPPGMSPLASPADSGSIPDDTPSLQGSLLSSPGRLASSSPSKPAGPRRTISRTASGALKPFERRFETRLSASPSGPLRPASPGFLSPHSRQISLSSQFSQVSSQGDATSDDETLQAPWEVVRWTKLRKITGQALSEVGKRNFGRPTCLAVSALIAIGTSKGLVLGFDYHQTLKIIIGQGTKATECGSVTALSIAADYSTVVAGHANGHIFTWEVSKPARPFLQIPPLDRSIVQQQQHPDGHVVDCAILHIGFLGTRHTALVSADAAGMAFSHVATRGLGPVVRVVKTTRLLGRYSTIEPKSERSQKPSSVLAFSPLPLGNVEQATDGMGITALLTPYLLVIVSTTPIAQTQHKSPRPREIKPHSTLSGCLAWFPAVKLKASNAEKDRENSDTKLVYCWSNVLTVMDLTVTENEDPAKPASLAFRARSRWRAEEAIVAVQWLGRSVLGIMTVSQRLLIVEDGSLQVTDSIDLLHRHIYHQDLFSQQLRSVVENLDSDDPSLHGVVADAFYMSFRAYKGRMFLLGFNDLTVGTLSNWADRLMALMEAGDHIAAIRLATDYYVGSSNNVSVGLPENDESRHEVVKERLLAMISASLKYSFSQYDEERPIRLRKLAEASFEACSGMGETDYLFSDVFDAFEDAEEPSIYIGTLEPYILDREIRVLPTEVVQSMVSHFISENQAARLEELLCRLDPSSFDFDQITTLCRQHGLYDALVYVWTQGIGDFVTPLVELLTLVKMLQDGGEDDRFTGNPFYDSAMKVFPYLAYSLTGRRYPNGELMGDHEATMIKADLYEYVFAGTPIAWPLGSNRVFLTTKDAQNEPAFPYLVLLLEFDAANFMSMLNEAFEDSFLNEAEEDSGANDTLANGTNIRPGYKMTRQHIISIMLDVMRQHDFGRGEVIYLDMFIARSLPKYPGQLVLSGSLLTQVLQRLCQPPSDDLQDDCQLSIEYLLSAYRPPNVSTLVQALREAHFFRVLKSVYRGERLFTELLEVYFEDPQDRGGVFDCIGYCLRSSTASSEKQVQAVKRTIMQHLGDLANVDVTRTARTLAMHAKDLLQPAFAALTDTYQQFVFLRTLLEPGLLQSARDTRAGTILPPSEAATFVEQYVRLMCVHDPGHVADYVNILPTSDLRLDSVLPAMEAAGVIDAAVIVLSNDGRIRDAMDRLVAHLRSLEQALTSLIYAAGESPDVASTQEAANDLVEAVEKYTKVGIWLCQGQSANAERRPRPRTNFAWDVPEDDLDLDEYLWLNLVDAVVQLANNTSRAVRHSDEQPTSAGSAVLDLSRITASLRTNVQQAFTALLTATATPSVHRRLQTTGPPNSTQDNLSFLRVLRAFLARAAVTAPSLSDLRAVLSDIFTAYAYEQDILSVANELIGSDVFQDISDVHDMRQRGWRPRAQVCEHCKRRAWGQGIGEIVWDAWVLRERRREADKARKRVEREGGEEARKLERGKAKAEATVAVDQDDAQGEESRRMTLVVFACRHVFHRVPPTFDTNHAMTTIAVFLSAKATHHPHHHCPPFEGDFNVTATDLYPESADWDPVHCRLYVGAAYNASFIIYDPYSTSYETVDIPGISHNPDYEVSGVDYDARTGAMYICVTFSKAFSSTITGNASLANFTGPNAIVKYDANHGVIDYITSLVGIQDQIEASTGKLVNEFQDMAEDTKGNSYAIATFGNTIVKLSPTGEASLWCESPNITDVLGFEGLFSISDKLVVSNRLVSGFFTFDTTKPAVSVTVQPTNLPTNGSVGWDGLLAPSKYGGRIALSSDDASGTRVFASNDDWVTAEYIGGVPRPADITADSNVFVISTDSYEINDRLYSLTAFFQLPHAKDPATPIETRNDFPQIDITDGVAELVKAWCADEGW</sequence>
<dbReference type="PANTHER" id="PTHR12616">
    <property type="entry name" value="VACUOLAR PROTEIN SORTING VPS41"/>
    <property type="match status" value="1"/>
</dbReference>
<feature type="compositionally biased region" description="Basic and acidic residues" evidence="1">
    <location>
        <begin position="21"/>
        <end position="46"/>
    </location>
</feature>
<dbReference type="InterPro" id="IPR059070">
    <property type="entry name" value="TPR_VPS8_2"/>
</dbReference>
<name>A0AAN6J7E5_9PEZI</name>
<organism evidence="4 5">
    <name type="scientific">Friedmanniomyces endolithicus</name>
    <dbReference type="NCBI Taxonomy" id="329885"/>
    <lineage>
        <taxon>Eukaryota</taxon>
        <taxon>Fungi</taxon>
        <taxon>Dikarya</taxon>
        <taxon>Ascomycota</taxon>
        <taxon>Pezizomycotina</taxon>
        <taxon>Dothideomycetes</taxon>
        <taxon>Dothideomycetidae</taxon>
        <taxon>Mycosphaerellales</taxon>
        <taxon>Teratosphaeriaceae</taxon>
        <taxon>Friedmanniomyces</taxon>
    </lineage>
</organism>
<dbReference type="CDD" id="cd12811">
    <property type="entry name" value="MALA"/>
    <property type="match status" value="1"/>
</dbReference>
<comment type="caution">
    <text evidence="4">The sequence shown here is derived from an EMBL/GenBank/DDBJ whole genome shotgun (WGS) entry which is preliminary data.</text>
</comment>
<feature type="compositionally biased region" description="Low complexity" evidence="1">
    <location>
        <begin position="146"/>
        <end position="165"/>
    </location>
</feature>
<dbReference type="Pfam" id="PF12816">
    <property type="entry name" value="TPR_Vps8"/>
    <property type="match status" value="1"/>
</dbReference>
<dbReference type="Proteomes" id="UP001168146">
    <property type="component" value="Unassembled WGS sequence"/>
</dbReference>
<dbReference type="InterPro" id="IPR036322">
    <property type="entry name" value="WD40_repeat_dom_sf"/>
</dbReference>